<dbReference type="PANTHER" id="PTHR30126:SF2">
    <property type="entry name" value="HTH-TYPE TRANSCRIPTIONAL REGULATOR YJIE"/>
    <property type="match status" value="1"/>
</dbReference>
<gene>
    <name evidence="6" type="ORF">V6257_10460</name>
</gene>
<evidence type="ECO:0000259" key="5">
    <source>
        <dbReference type="PROSITE" id="PS50931"/>
    </source>
</evidence>
<dbReference type="PANTHER" id="PTHR30126">
    <property type="entry name" value="HTH-TYPE TRANSCRIPTIONAL REGULATOR"/>
    <property type="match status" value="1"/>
</dbReference>
<dbReference type="Proteomes" id="UP001371391">
    <property type="component" value="Unassembled WGS sequence"/>
</dbReference>
<evidence type="ECO:0000256" key="4">
    <source>
        <dbReference type="ARBA" id="ARBA00023163"/>
    </source>
</evidence>
<sequence>MNIESKWLEDFLTLSNTKSFSQAAKLRHITQPAFSRRIKALEDALGAALIDRENLPITLTPSGKIFHITARNLVNQMNTSISMLEELSIQQNYSVKVAAAHSLASFLTLKLADFQAQDVRDIVLNLEAIDVDKATEALEQGECDLLIAFDNERLKLPPFSHQKIGNAKLLPVSACDINGKAMYNLETNTPIPHLAYSLDSYMGRQLEPIISGAKLKKVFVSSMTELLKVHVIAGNGIAWLPDYVISNELKNNTLVVVGSEQHCVPITYYAYRYHAALHPGGESVWNKLTELNTAQL</sequence>
<dbReference type="PRINTS" id="PR00039">
    <property type="entry name" value="HTHLYSR"/>
</dbReference>
<evidence type="ECO:0000256" key="3">
    <source>
        <dbReference type="ARBA" id="ARBA00023125"/>
    </source>
</evidence>
<evidence type="ECO:0000256" key="2">
    <source>
        <dbReference type="ARBA" id="ARBA00023015"/>
    </source>
</evidence>
<evidence type="ECO:0000313" key="6">
    <source>
        <dbReference type="EMBL" id="MEL0655452.1"/>
    </source>
</evidence>
<protein>
    <submittedName>
        <fullName evidence="6">LysR family transcriptional regulator</fullName>
    </submittedName>
</protein>
<comment type="similarity">
    <text evidence="1">Belongs to the LysR transcriptional regulatory family.</text>
</comment>
<evidence type="ECO:0000256" key="1">
    <source>
        <dbReference type="ARBA" id="ARBA00009437"/>
    </source>
</evidence>
<accession>A0ABU9H0R2</accession>
<dbReference type="InterPro" id="IPR000847">
    <property type="entry name" value="LysR_HTH_N"/>
</dbReference>
<keyword evidence="7" id="KW-1185">Reference proteome</keyword>
<organism evidence="6 7">
    <name type="scientific">Pseudoalteromonas issachenkonii</name>
    <dbReference type="NCBI Taxonomy" id="152297"/>
    <lineage>
        <taxon>Bacteria</taxon>
        <taxon>Pseudomonadati</taxon>
        <taxon>Pseudomonadota</taxon>
        <taxon>Gammaproteobacteria</taxon>
        <taxon>Alteromonadales</taxon>
        <taxon>Pseudoalteromonadaceae</taxon>
        <taxon>Pseudoalteromonas</taxon>
    </lineage>
</organism>
<evidence type="ECO:0000313" key="7">
    <source>
        <dbReference type="Proteomes" id="UP001371391"/>
    </source>
</evidence>
<dbReference type="InterPro" id="IPR036390">
    <property type="entry name" value="WH_DNA-bd_sf"/>
</dbReference>
<keyword evidence="2" id="KW-0805">Transcription regulation</keyword>
<keyword evidence="3" id="KW-0238">DNA-binding</keyword>
<dbReference type="Gene3D" id="1.10.10.10">
    <property type="entry name" value="Winged helix-like DNA-binding domain superfamily/Winged helix DNA-binding domain"/>
    <property type="match status" value="1"/>
</dbReference>
<dbReference type="RefSeq" id="WP_341602641.1">
    <property type="nucleotide sequence ID" value="NZ_JBAKAW010000009.1"/>
</dbReference>
<keyword evidence="4" id="KW-0804">Transcription</keyword>
<proteinExistence type="inferred from homology"/>
<dbReference type="SUPFAM" id="SSF46785">
    <property type="entry name" value="Winged helix' DNA-binding domain"/>
    <property type="match status" value="1"/>
</dbReference>
<dbReference type="Pfam" id="PF03466">
    <property type="entry name" value="LysR_substrate"/>
    <property type="match status" value="1"/>
</dbReference>
<name>A0ABU9H0R2_9GAMM</name>
<dbReference type="Gene3D" id="3.40.190.290">
    <property type="match status" value="1"/>
</dbReference>
<dbReference type="PROSITE" id="PS50931">
    <property type="entry name" value="HTH_LYSR"/>
    <property type="match status" value="1"/>
</dbReference>
<dbReference type="InterPro" id="IPR036388">
    <property type="entry name" value="WH-like_DNA-bd_sf"/>
</dbReference>
<comment type="caution">
    <text evidence="6">The sequence shown here is derived from an EMBL/GenBank/DDBJ whole genome shotgun (WGS) entry which is preliminary data.</text>
</comment>
<feature type="domain" description="HTH lysR-type" evidence="5">
    <location>
        <begin position="3"/>
        <end position="60"/>
    </location>
</feature>
<dbReference type="EMBL" id="JBAKAW010000009">
    <property type="protein sequence ID" value="MEL0655452.1"/>
    <property type="molecule type" value="Genomic_DNA"/>
</dbReference>
<dbReference type="SUPFAM" id="SSF53850">
    <property type="entry name" value="Periplasmic binding protein-like II"/>
    <property type="match status" value="1"/>
</dbReference>
<reference evidence="6 7" key="1">
    <citation type="submission" date="2024-02" db="EMBL/GenBank/DDBJ databases">
        <title>Bacteria isolated from the canopy kelp, Nereocystis luetkeana.</title>
        <authorList>
            <person name="Pfister C.A."/>
            <person name="Younker I.T."/>
            <person name="Light S.H."/>
        </authorList>
    </citation>
    <scope>NUCLEOTIDE SEQUENCE [LARGE SCALE GENOMIC DNA]</scope>
    <source>
        <strain evidence="6 7">TI.1.03</strain>
    </source>
</reference>
<dbReference type="Pfam" id="PF00126">
    <property type="entry name" value="HTH_1"/>
    <property type="match status" value="1"/>
</dbReference>
<dbReference type="InterPro" id="IPR005119">
    <property type="entry name" value="LysR_subst-bd"/>
</dbReference>